<gene>
    <name evidence="1" type="ORF">S12H4_26080</name>
</gene>
<name>X1TI01_9ZZZZ</name>
<protein>
    <submittedName>
        <fullName evidence="1">Uncharacterized protein</fullName>
    </submittedName>
</protein>
<accession>X1TI01</accession>
<reference evidence="1" key="1">
    <citation type="journal article" date="2014" name="Front. Microbiol.">
        <title>High frequency of phylogenetically diverse reductive dehalogenase-homologous genes in deep subseafloor sedimentary metagenomes.</title>
        <authorList>
            <person name="Kawai M."/>
            <person name="Futagami T."/>
            <person name="Toyoda A."/>
            <person name="Takaki Y."/>
            <person name="Nishi S."/>
            <person name="Hori S."/>
            <person name="Arai W."/>
            <person name="Tsubouchi T."/>
            <person name="Morono Y."/>
            <person name="Uchiyama I."/>
            <person name="Ito T."/>
            <person name="Fujiyama A."/>
            <person name="Inagaki F."/>
            <person name="Takami H."/>
        </authorList>
    </citation>
    <scope>NUCLEOTIDE SEQUENCE</scope>
    <source>
        <strain evidence="1">Expedition CK06-06</strain>
    </source>
</reference>
<dbReference type="EMBL" id="BARW01014763">
    <property type="protein sequence ID" value="GAI79674.1"/>
    <property type="molecule type" value="Genomic_DNA"/>
</dbReference>
<organism evidence="1">
    <name type="scientific">marine sediment metagenome</name>
    <dbReference type="NCBI Taxonomy" id="412755"/>
    <lineage>
        <taxon>unclassified sequences</taxon>
        <taxon>metagenomes</taxon>
        <taxon>ecological metagenomes</taxon>
    </lineage>
</organism>
<sequence>MRYVIFNSNAHQQLTRLNNGAPIELLAVDTALWHSLVYAGMDREEAKKHANGWVDRNIKS</sequence>
<evidence type="ECO:0000313" key="1">
    <source>
        <dbReference type="EMBL" id="GAI79674.1"/>
    </source>
</evidence>
<proteinExistence type="predicted"/>
<dbReference type="AlphaFoldDB" id="X1TI01"/>
<comment type="caution">
    <text evidence="1">The sequence shown here is derived from an EMBL/GenBank/DDBJ whole genome shotgun (WGS) entry which is preliminary data.</text>
</comment>